<accession>A0ABT7B633</accession>
<dbReference type="SUPFAM" id="SSF52980">
    <property type="entry name" value="Restriction endonuclease-like"/>
    <property type="match status" value="1"/>
</dbReference>
<keyword evidence="2" id="KW-1185">Reference proteome</keyword>
<dbReference type="Gene3D" id="3.40.1350.10">
    <property type="match status" value="1"/>
</dbReference>
<dbReference type="Proteomes" id="UP001235849">
    <property type="component" value="Unassembled WGS sequence"/>
</dbReference>
<proteinExistence type="predicted"/>
<dbReference type="InterPro" id="IPR011856">
    <property type="entry name" value="tRNA_endonuc-like_dom_sf"/>
</dbReference>
<dbReference type="Pfam" id="PF08814">
    <property type="entry name" value="XisH"/>
    <property type="match status" value="1"/>
</dbReference>
<evidence type="ECO:0000313" key="2">
    <source>
        <dbReference type="Proteomes" id="UP001235849"/>
    </source>
</evidence>
<dbReference type="EMBL" id="JAQOSO010000057">
    <property type="protein sequence ID" value="MDJ1174633.1"/>
    <property type="molecule type" value="Genomic_DNA"/>
</dbReference>
<dbReference type="InterPro" id="IPR011335">
    <property type="entry name" value="Restrct_endonuc-II-like"/>
</dbReference>
<gene>
    <name evidence="1" type="ORF">PMG25_11070</name>
</gene>
<organism evidence="1 2">
    <name type="scientific">Roseofilum capinflatum BLCC-M114</name>
    <dbReference type="NCBI Taxonomy" id="3022440"/>
    <lineage>
        <taxon>Bacteria</taxon>
        <taxon>Bacillati</taxon>
        <taxon>Cyanobacteriota</taxon>
        <taxon>Cyanophyceae</taxon>
        <taxon>Desertifilales</taxon>
        <taxon>Desertifilaceae</taxon>
        <taxon>Roseofilum</taxon>
        <taxon>Roseofilum capinflatum</taxon>
    </lineage>
</organism>
<dbReference type="InterPro" id="IPR014919">
    <property type="entry name" value="XisH"/>
</dbReference>
<evidence type="ECO:0000313" key="1">
    <source>
        <dbReference type="EMBL" id="MDJ1174633.1"/>
    </source>
</evidence>
<dbReference type="RefSeq" id="WP_283766957.1">
    <property type="nucleotide sequence ID" value="NZ_JAQOSO010000057.1"/>
</dbReference>
<sequence length="137" mass="15765">MAKDIYHETVKTALIKDGWTITDDPLRLKFGGRMTYVDLGAEKLLAAEKQGERIAIEIKSFLNPSPIKDLEQALGQYILYSQVLEKLELNRKLYIAIPQKVFSDFFTEALPQLIIELNNLKILTFNPKVEEVVQWIN</sequence>
<name>A0ABT7B633_9CYAN</name>
<reference evidence="1 2" key="1">
    <citation type="submission" date="2023-01" db="EMBL/GenBank/DDBJ databases">
        <title>Novel diversity within Roseofilum (Cyanobacteria; Desertifilaceae) from marine benthic mats with descriptions of four novel species.</title>
        <authorList>
            <person name="Wang Y."/>
            <person name="Berthold D.E."/>
            <person name="Hu J."/>
            <person name="Lefler F.W."/>
            <person name="Laughinghouse H.D. IV."/>
        </authorList>
    </citation>
    <scope>NUCLEOTIDE SEQUENCE [LARGE SCALE GENOMIC DNA]</scope>
    <source>
        <strain evidence="1 2">BLCC-M114</strain>
    </source>
</reference>
<comment type="caution">
    <text evidence="1">The sequence shown here is derived from an EMBL/GenBank/DDBJ whole genome shotgun (WGS) entry which is preliminary data.</text>
</comment>
<dbReference type="CDD" id="cd22366">
    <property type="entry name" value="XisH-like"/>
    <property type="match status" value="1"/>
</dbReference>
<protein>
    <submittedName>
        <fullName evidence="1">Element excision factor XisH family protein</fullName>
    </submittedName>
</protein>